<dbReference type="Proteomes" id="UP000177354">
    <property type="component" value="Unassembled WGS sequence"/>
</dbReference>
<dbReference type="InterPro" id="IPR036397">
    <property type="entry name" value="RNaseH_sf"/>
</dbReference>
<feature type="domain" description="RNase H type-2" evidence="14">
    <location>
        <begin position="16"/>
        <end position="215"/>
    </location>
</feature>
<dbReference type="InterPro" id="IPR022898">
    <property type="entry name" value="RNase_HII"/>
</dbReference>
<comment type="function">
    <text evidence="3 13">Endonuclease that specifically degrades the RNA of RNA-DNA hybrids.</text>
</comment>
<dbReference type="Gene3D" id="3.30.420.10">
    <property type="entry name" value="Ribonuclease H-like superfamily/Ribonuclease H"/>
    <property type="match status" value="1"/>
</dbReference>
<name>A0A1F5Z1Q9_9BACT</name>
<dbReference type="PANTHER" id="PTHR10954:SF18">
    <property type="entry name" value="RIBONUCLEASE HII"/>
    <property type="match status" value="1"/>
</dbReference>
<evidence type="ECO:0000256" key="4">
    <source>
        <dbReference type="ARBA" id="ARBA00004496"/>
    </source>
</evidence>
<comment type="cofactor">
    <cofactor evidence="2">
        <name>Mg(2+)</name>
        <dbReference type="ChEBI" id="CHEBI:18420"/>
    </cofactor>
</comment>
<evidence type="ECO:0000256" key="10">
    <source>
        <dbReference type="ARBA" id="ARBA00022801"/>
    </source>
</evidence>
<dbReference type="GO" id="GO:0046872">
    <property type="term" value="F:metal ion binding"/>
    <property type="evidence" value="ECO:0007669"/>
    <property type="project" value="UniProtKB-KW"/>
</dbReference>
<protein>
    <recommendedName>
        <fullName evidence="13">Ribonuclease</fullName>
        <ecNumber evidence="13">3.1.26.4</ecNumber>
    </recommendedName>
</protein>
<keyword evidence="7 12" id="KW-0540">Nuclease</keyword>
<comment type="cofactor">
    <cofactor evidence="12">
        <name>Mn(2+)</name>
        <dbReference type="ChEBI" id="CHEBI:29035"/>
    </cofactor>
    <cofactor evidence="12">
        <name>Mg(2+)</name>
        <dbReference type="ChEBI" id="CHEBI:18420"/>
    </cofactor>
    <text evidence="12">Manganese or magnesium. Binds 1 divalent metal ion per monomer in the absence of substrate. May bind a second metal ion after substrate binding.</text>
</comment>
<dbReference type="PROSITE" id="PS51975">
    <property type="entry name" value="RNASE_H_2"/>
    <property type="match status" value="1"/>
</dbReference>
<gene>
    <name evidence="15" type="ORF">A2777_06715</name>
</gene>
<keyword evidence="11" id="KW-0464">Manganese</keyword>
<evidence type="ECO:0000256" key="12">
    <source>
        <dbReference type="PROSITE-ProRule" id="PRU01319"/>
    </source>
</evidence>
<dbReference type="EC" id="3.1.26.4" evidence="13"/>
<dbReference type="NCBIfam" id="NF000595">
    <property type="entry name" value="PRK00015.1-3"/>
    <property type="match status" value="1"/>
</dbReference>
<evidence type="ECO:0000256" key="8">
    <source>
        <dbReference type="ARBA" id="ARBA00022723"/>
    </source>
</evidence>
<comment type="caution">
    <text evidence="15">The sequence shown here is derived from an EMBL/GenBank/DDBJ whole genome shotgun (WGS) entry which is preliminary data.</text>
</comment>
<keyword evidence="8 12" id="KW-0479">Metal-binding</keyword>
<dbReference type="Pfam" id="PF01351">
    <property type="entry name" value="RNase_HII"/>
    <property type="match status" value="1"/>
</dbReference>
<evidence type="ECO:0000256" key="6">
    <source>
        <dbReference type="ARBA" id="ARBA00022490"/>
    </source>
</evidence>
<dbReference type="PANTHER" id="PTHR10954">
    <property type="entry name" value="RIBONUCLEASE H2 SUBUNIT A"/>
    <property type="match status" value="1"/>
</dbReference>
<evidence type="ECO:0000256" key="5">
    <source>
        <dbReference type="ARBA" id="ARBA00007383"/>
    </source>
</evidence>
<dbReference type="GO" id="GO:0032299">
    <property type="term" value="C:ribonuclease H2 complex"/>
    <property type="evidence" value="ECO:0007669"/>
    <property type="project" value="TreeGrafter"/>
</dbReference>
<dbReference type="CDD" id="cd07182">
    <property type="entry name" value="RNase_HII_bacteria_HII_like"/>
    <property type="match status" value="1"/>
</dbReference>
<comment type="catalytic activity">
    <reaction evidence="1 12 13">
        <text>Endonucleolytic cleavage to 5'-phosphomonoester.</text>
        <dbReference type="EC" id="3.1.26.4"/>
    </reaction>
</comment>
<evidence type="ECO:0000256" key="11">
    <source>
        <dbReference type="ARBA" id="ARBA00023211"/>
    </source>
</evidence>
<evidence type="ECO:0000313" key="15">
    <source>
        <dbReference type="EMBL" id="OGG06264.1"/>
    </source>
</evidence>
<evidence type="ECO:0000313" key="16">
    <source>
        <dbReference type="Proteomes" id="UP000177354"/>
    </source>
</evidence>
<feature type="binding site" evidence="12">
    <location>
        <position position="22"/>
    </location>
    <ligand>
        <name>a divalent metal cation</name>
        <dbReference type="ChEBI" id="CHEBI:60240"/>
    </ligand>
</feature>
<evidence type="ECO:0000256" key="7">
    <source>
        <dbReference type="ARBA" id="ARBA00022722"/>
    </source>
</evidence>
<dbReference type="AlphaFoldDB" id="A0A1F5Z1Q9"/>
<sequence length="215" mass="24725">MTDFYHEETFWRQGIDTVIGIDEVGRGSLAGPVVAGACCLKDQIFADLVLRLGIDDSKRLKAMRRMELSKIIKKYFQWGIGEADVIEINRWGIVRATGRAMRRALKNFQFSISNIQNNQKYFMLVDGFPVKYLPGGLKRQTAIIRGDQKSVTIAAASIIAKVYRDRLMIKLAREYPDYKWERNKGYGTGFHRRIIIKNGISLYHREKFIGGIKEE</sequence>
<evidence type="ECO:0000256" key="3">
    <source>
        <dbReference type="ARBA" id="ARBA00004065"/>
    </source>
</evidence>
<dbReference type="SUPFAM" id="SSF53098">
    <property type="entry name" value="Ribonuclease H-like"/>
    <property type="match status" value="1"/>
</dbReference>
<dbReference type="GO" id="GO:0006298">
    <property type="term" value="P:mismatch repair"/>
    <property type="evidence" value="ECO:0007669"/>
    <property type="project" value="TreeGrafter"/>
</dbReference>
<keyword evidence="9 12" id="KW-0255">Endonuclease</keyword>
<dbReference type="GO" id="GO:0004523">
    <property type="term" value="F:RNA-DNA hybrid ribonuclease activity"/>
    <property type="evidence" value="ECO:0007669"/>
    <property type="project" value="UniProtKB-UniRule"/>
</dbReference>
<evidence type="ECO:0000256" key="1">
    <source>
        <dbReference type="ARBA" id="ARBA00000077"/>
    </source>
</evidence>
<dbReference type="GO" id="GO:0003723">
    <property type="term" value="F:RNA binding"/>
    <property type="evidence" value="ECO:0007669"/>
    <property type="project" value="UniProtKB-UniRule"/>
</dbReference>
<reference evidence="15 16" key="1">
    <citation type="journal article" date="2016" name="Nat. Commun.">
        <title>Thousands of microbial genomes shed light on interconnected biogeochemical processes in an aquifer system.</title>
        <authorList>
            <person name="Anantharaman K."/>
            <person name="Brown C.T."/>
            <person name="Hug L.A."/>
            <person name="Sharon I."/>
            <person name="Castelle C.J."/>
            <person name="Probst A.J."/>
            <person name="Thomas B.C."/>
            <person name="Singh A."/>
            <person name="Wilkins M.J."/>
            <person name="Karaoz U."/>
            <person name="Brodie E.L."/>
            <person name="Williams K.H."/>
            <person name="Hubbard S.S."/>
            <person name="Banfield J.F."/>
        </authorList>
    </citation>
    <scope>NUCLEOTIDE SEQUENCE [LARGE SCALE GENOMIC DNA]</scope>
</reference>
<keyword evidence="10 12" id="KW-0378">Hydrolase</keyword>
<dbReference type="GO" id="GO:0043137">
    <property type="term" value="P:DNA replication, removal of RNA primer"/>
    <property type="evidence" value="ECO:0007669"/>
    <property type="project" value="TreeGrafter"/>
</dbReference>
<dbReference type="GO" id="GO:0005737">
    <property type="term" value="C:cytoplasm"/>
    <property type="evidence" value="ECO:0007669"/>
    <property type="project" value="UniProtKB-SubCell"/>
</dbReference>
<dbReference type="InterPro" id="IPR012337">
    <property type="entry name" value="RNaseH-like_sf"/>
</dbReference>
<evidence type="ECO:0000259" key="14">
    <source>
        <dbReference type="PROSITE" id="PS51975"/>
    </source>
</evidence>
<dbReference type="InterPro" id="IPR024567">
    <property type="entry name" value="RNase_HII/HIII_dom"/>
</dbReference>
<keyword evidence="6" id="KW-0963">Cytoplasm</keyword>
<evidence type="ECO:0000256" key="13">
    <source>
        <dbReference type="RuleBase" id="RU003515"/>
    </source>
</evidence>
<dbReference type="EMBL" id="MFJF01000018">
    <property type="protein sequence ID" value="OGG06264.1"/>
    <property type="molecule type" value="Genomic_DNA"/>
</dbReference>
<dbReference type="InterPro" id="IPR001352">
    <property type="entry name" value="RNase_HII/HIII"/>
</dbReference>
<evidence type="ECO:0000256" key="2">
    <source>
        <dbReference type="ARBA" id="ARBA00001946"/>
    </source>
</evidence>
<evidence type="ECO:0000256" key="9">
    <source>
        <dbReference type="ARBA" id="ARBA00022759"/>
    </source>
</evidence>
<proteinExistence type="inferred from homology"/>
<accession>A0A1F5Z1Q9</accession>
<comment type="similarity">
    <text evidence="5 13">Belongs to the RNase HII family.</text>
</comment>
<feature type="binding site" evidence="12">
    <location>
        <position position="23"/>
    </location>
    <ligand>
        <name>a divalent metal cation</name>
        <dbReference type="ChEBI" id="CHEBI:60240"/>
    </ligand>
</feature>
<organism evidence="15 16">
    <name type="scientific">Candidatus Gottesmanbacteria bacterium RIFCSPHIGHO2_01_FULL_40_15</name>
    <dbReference type="NCBI Taxonomy" id="1798376"/>
    <lineage>
        <taxon>Bacteria</taxon>
        <taxon>Candidatus Gottesmaniibacteriota</taxon>
    </lineage>
</organism>
<feature type="binding site" evidence="12">
    <location>
        <position position="126"/>
    </location>
    <ligand>
        <name>a divalent metal cation</name>
        <dbReference type="ChEBI" id="CHEBI:60240"/>
    </ligand>
</feature>
<comment type="subcellular location">
    <subcellularLocation>
        <location evidence="4">Cytoplasm</location>
    </subcellularLocation>
</comment>